<keyword evidence="1" id="KW-0677">Repeat</keyword>
<dbReference type="SUPFAM" id="SSF63520">
    <property type="entry name" value="PTS-regulatory domain, PRD"/>
    <property type="match status" value="2"/>
</dbReference>
<dbReference type="InterPro" id="IPR036650">
    <property type="entry name" value="CAT_RNA-bd_dom_sf"/>
</dbReference>
<accession>A0A8A7KDB5</accession>
<dbReference type="SUPFAM" id="SSF50151">
    <property type="entry name" value="SacY-like RNA-binding domain"/>
    <property type="match status" value="1"/>
</dbReference>
<evidence type="ECO:0000313" key="4">
    <source>
        <dbReference type="Proteomes" id="UP000665020"/>
    </source>
</evidence>
<evidence type="ECO:0000313" key="3">
    <source>
        <dbReference type="EMBL" id="QTL99776.1"/>
    </source>
</evidence>
<gene>
    <name evidence="3" type="ORF">GM661_18355</name>
</gene>
<keyword evidence="4" id="KW-1185">Reference proteome</keyword>
<feature type="domain" description="PRD" evidence="2">
    <location>
        <begin position="73"/>
        <end position="177"/>
    </location>
</feature>
<dbReference type="PANTHER" id="PTHR30185:SF16">
    <property type="entry name" value="PROTEIN GLCT"/>
    <property type="match status" value="1"/>
</dbReference>
<sequence>MSDKVSCRVKKVFNNNVILIKRKNGEEEVLLGKGIGFGKKRGQLLELEPSKIEKSFVTYDEKFKKQYFNLLNDLDGEIIGLCEEIISLAEKELGRLNQHIHIALTDHISFAVERLSEGMLIDNPFLEEIKVLYNEEYKVAIKAVEIISKRLDINLPEAEIGFITMHLYAARENSDVKNTLRDISLINELVNTIEKELEISLQVGELSYIRLINHLHFSIERARKKSKVRNPLIDRVKTEFVDSYHLAGKLSQLIKDKLGIQINEAEQGYMAIHLQRLKETL</sequence>
<dbReference type="Gene3D" id="2.30.24.10">
    <property type="entry name" value="CAT RNA-binding domain"/>
    <property type="match status" value="1"/>
</dbReference>
<dbReference type="Proteomes" id="UP000665020">
    <property type="component" value="Chromosome"/>
</dbReference>
<reference evidence="3" key="1">
    <citation type="submission" date="2019-12" db="EMBL/GenBank/DDBJ databases">
        <authorList>
            <person name="zhang j."/>
            <person name="sun C.M."/>
        </authorList>
    </citation>
    <scope>NUCLEOTIDE SEQUENCE</scope>
    <source>
        <strain evidence="3">NS-1</strain>
    </source>
</reference>
<dbReference type="InterPro" id="IPR004341">
    <property type="entry name" value="CAT_RNA-bd_dom"/>
</dbReference>
<dbReference type="EMBL" id="CP046640">
    <property type="protein sequence ID" value="QTL99776.1"/>
    <property type="molecule type" value="Genomic_DNA"/>
</dbReference>
<dbReference type="Pfam" id="PF00874">
    <property type="entry name" value="PRD"/>
    <property type="match status" value="2"/>
</dbReference>
<feature type="domain" description="PRD" evidence="2">
    <location>
        <begin position="178"/>
        <end position="281"/>
    </location>
</feature>
<proteinExistence type="predicted"/>
<dbReference type="InterPro" id="IPR036634">
    <property type="entry name" value="PRD_sf"/>
</dbReference>
<dbReference type="GO" id="GO:0003723">
    <property type="term" value="F:RNA binding"/>
    <property type="evidence" value="ECO:0007669"/>
    <property type="project" value="InterPro"/>
</dbReference>
<dbReference type="KEGG" id="ifn:GM661_18355"/>
<dbReference type="GO" id="GO:0006355">
    <property type="term" value="P:regulation of DNA-templated transcription"/>
    <property type="evidence" value="ECO:0007669"/>
    <property type="project" value="InterPro"/>
</dbReference>
<name>A0A8A7KDB5_9FIRM</name>
<dbReference type="RefSeq" id="WP_230868105.1">
    <property type="nucleotide sequence ID" value="NZ_CP046640.1"/>
</dbReference>
<evidence type="ECO:0000256" key="1">
    <source>
        <dbReference type="ARBA" id="ARBA00022737"/>
    </source>
</evidence>
<dbReference type="PROSITE" id="PS51372">
    <property type="entry name" value="PRD_2"/>
    <property type="match status" value="2"/>
</dbReference>
<dbReference type="Pfam" id="PF03123">
    <property type="entry name" value="CAT_RBD"/>
    <property type="match status" value="1"/>
</dbReference>
<dbReference type="SMART" id="SM01061">
    <property type="entry name" value="CAT_RBD"/>
    <property type="match status" value="1"/>
</dbReference>
<protein>
    <submittedName>
        <fullName evidence="3">PRD domain-containing protein</fullName>
    </submittedName>
</protein>
<dbReference type="InterPro" id="IPR050661">
    <property type="entry name" value="BglG_antiterminators"/>
</dbReference>
<dbReference type="PANTHER" id="PTHR30185">
    <property type="entry name" value="CRYPTIC BETA-GLUCOSIDE BGL OPERON ANTITERMINATOR"/>
    <property type="match status" value="1"/>
</dbReference>
<dbReference type="AlphaFoldDB" id="A0A8A7KDB5"/>
<evidence type="ECO:0000259" key="2">
    <source>
        <dbReference type="PROSITE" id="PS51372"/>
    </source>
</evidence>
<dbReference type="Gene3D" id="1.10.1790.10">
    <property type="entry name" value="PRD domain"/>
    <property type="match status" value="2"/>
</dbReference>
<organism evidence="3 4">
    <name type="scientific">Iocasia fonsfrigidae</name>
    <dbReference type="NCBI Taxonomy" id="2682810"/>
    <lineage>
        <taxon>Bacteria</taxon>
        <taxon>Bacillati</taxon>
        <taxon>Bacillota</taxon>
        <taxon>Clostridia</taxon>
        <taxon>Halanaerobiales</taxon>
        <taxon>Halanaerobiaceae</taxon>
        <taxon>Iocasia</taxon>
    </lineage>
</organism>
<dbReference type="InterPro" id="IPR011608">
    <property type="entry name" value="PRD"/>
</dbReference>